<dbReference type="InterPro" id="IPR002123">
    <property type="entry name" value="Plipid/glycerol_acylTrfase"/>
</dbReference>
<comment type="similarity">
    <text evidence="1">Belongs to the 1-acyl-sn-glycerol-3-phosphate acyltransferase family.</text>
</comment>
<name>A0ABP0CDQ5_9PEZI</name>
<keyword evidence="4" id="KW-1133">Transmembrane helix</keyword>
<dbReference type="PANTHER" id="PTHR10983:SF16">
    <property type="entry name" value="LYSOCARDIOLIPIN ACYLTRANSFERASE 1"/>
    <property type="match status" value="1"/>
</dbReference>
<reference evidence="6 7" key="1">
    <citation type="submission" date="2024-01" db="EMBL/GenBank/DDBJ databases">
        <authorList>
            <person name="Allen C."/>
            <person name="Tagirdzhanova G."/>
        </authorList>
    </citation>
    <scope>NUCLEOTIDE SEQUENCE [LARGE SCALE GENOMIC DNA]</scope>
</reference>
<dbReference type="Proteomes" id="UP001642405">
    <property type="component" value="Unassembled WGS sequence"/>
</dbReference>
<keyword evidence="2" id="KW-0808">Transferase</keyword>
<protein>
    <recommendedName>
        <fullName evidence="5">Phospholipid/glycerol acyltransferase domain-containing protein</fullName>
    </recommendedName>
</protein>
<evidence type="ECO:0000256" key="1">
    <source>
        <dbReference type="ARBA" id="ARBA00008655"/>
    </source>
</evidence>
<accession>A0ABP0CDQ5</accession>
<proteinExistence type="inferred from homology"/>
<keyword evidence="7" id="KW-1185">Reference proteome</keyword>
<dbReference type="PANTHER" id="PTHR10983">
    <property type="entry name" value="1-ACYLGLYCEROL-3-PHOSPHATE ACYLTRANSFERASE-RELATED"/>
    <property type="match status" value="1"/>
</dbReference>
<evidence type="ECO:0000256" key="3">
    <source>
        <dbReference type="ARBA" id="ARBA00023315"/>
    </source>
</evidence>
<gene>
    <name evidence="6" type="ORF">SCUCBS95973_007161</name>
</gene>
<feature type="transmembrane region" description="Helical" evidence="4">
    <location>
        <begin position="174"/>
        <end position="191"/>
    </location>
</feature>
<dbReference type="EMBL" id="CAWUHB010000048">
    <property type="protein sequence ID" value="CAK7229266.1"/>
    <property type="molecule type" value="Genomic_DNA"/>
</dbReference>
<dbReference type="SMART" id="SM00563">
    <property type="entry name" value="PlsC"/>
    <property type="match status" value="1"/>
</dbReference>
<feature type="transmembrane region" description="Helical" evidence="4">
    <location>
        <begin position="389"/>
        <end position="408"/>
    </location>
</feature>
<keyword evidence="4" id="KW-0472">Membrane</keyword>
<sequence>MDTELRQRAKPMPDIVPAPNLAAGIATKPEHPSGKESHGKAIQILRGISFAIFFISSVVTVHLTQLVGAPLYWINRDLFYDYMAVTKQFFSVTVTTMTYWWGPTTIRISGDESVAGQIRKTKDGRVEFDFPERMVMIANHQIYTDWIYLWWVGYANKHRMDGYIYIILKESLKYIPVLGTGMMFYGFIFMSRKMSVDQPRMAHRLQKLSATHTDPQGNTYRNPMWLLLFPEGTNTSGNGRRKSAAWAQKMGYKDPEHILLPRSTGMYFCLSELKGSVEYVYDCTVAYEGIPRGKYGEDYFSLSSTYFQGQAPKSVNFHWRRFRVADIPLETPEAFDQWVRDRWYEKDAIMEQYMSTGRLPATPNAKGGDQPEYIETEVRTKYPWEMLQVFSIVGTCYLLYRIVVQFMARF</sequence>
<keyword evidence="3" id="KW-0012">Acyltransferase</keyword>
<feature type="domain" description="Phospholipid/glycerol acyltransferase" evidence="5">
    <location>
        <begin position="134"/>
        <end position="267"/>
    </location>
</feature>
<dbReference type="Pfam" id="PF16076">
    <property type="entry name" value="Acyltransf_C"/>
    <property type="match status" value="1"/>
</dbReference>
<dbReference type="Pfam" id="PF01553">
    <property type="entry name" value="Acyltransferase"/>
    <property type="match status" value="1"/>
</dbReference>
<evidence type="ECO:0000256" key="4">
    <source>
        <dbReference type="SAM" id="Phobius"/>
    </source>
</evidence>
<dbReference type="CDD" id="cd07990">
    <property type="entry name" value="LPLAT_LCLAT1-like"/>
    <property type="match status" value="1"/>
</dbReference>
<evidence type="ECO:0000259" key="5">
    <source>
        <dbReference type="SMART" id="SM00563"/>
    </source>
</evidence>
<keyword evidence="4" id="KW-0812">Transmembrane</keyword>
<evidence type="ECO:0000313" key="7">
    <source>
        <dbReference type="Proteomes" id="UP001642405"/>
    </source>
</evidence>
<evidence type="ECO:0000256" key="2">
    <source>
        <dbReference type="ARBA" id="ARBA00022679"/>
    </source>
</evidence>
<organism evidence="6 7">
    <name type="scientific">Sporothrix curviconia</name>
    <dbReference type="NCBI Taxonomy" id="1260050"/>
    <lineage>
        <taxon>Eukaryota</taxon>
        <taxon>Fungi</taxon>
        <taxon>Dikarya</taxon>
        <taxon>Ascomycota</taxon>
        <taxon>Pezizomycotina</taxon>
        <taxon>Sordariomycetes</taxon>
        <taxon>Sordariomycetidae</taxon>
        <taxon>Ophiostomatales</taxon>
        <taxon>Ophiostomataceae</taxon>
        <taxon>Sporothrix</taxon>
    </lineage>
</organism>
<comment type="caution">
    <text evidence="6">The sequence shown here is derived from an EMBL/GenBank/DDBJ whole genome shotgun (WGS) entry which is preliminary data.</text>
</comment>
<evidence type="ECO:0000313" key="6">
    <source>
        <dbReference type="EMBL" id="CAK7229266.1"/>
    </source>
</evidence>
<dbReference type="SUPFAM" id="SSF69593">
    <property type="entry name" value="Glycerol-3-phosphate (1)-acyltransferase"/>
    <property type="match status" value="1"/>
</dbReference>
<feature type="transmembrane region" description="Helical" evidence="4">
    <location>
        <begin position="50"/>
        <end position="74"/>
    </location>
</feature>
<dbReference type="InterPro" id="IPR032098">
    <property type="entry name" value="Acyltransf_C"/>
</dbReference>